<keyword evidence="13" id="KW-0482">Metalloprotease</keyword>
<evidence type="ECO:0000256" key="16">
    <source>
        <dbReference type="ARBA" id="ARBA00078364"/>
    </source>
</evidence>
<dbReference type="FunFam" id="3.30.540.30:FF:000002">
    <property type="entry name" value="Dipeptidyl peptidase 3"/>
    <property type="match status" value="1"/>
</dbReference>
<keyword evidence="8" id="KW-0645">Protease</keyword>
<dbReference type="PANTHER" id="PTHR23422">
    <property type="entry name" value="DIPEPTIDYL PEPTIDASE III-RELATED"/>
    <property type="match status" value="1"/>
</dbReference>
<evidence type="ECO:0000256" key="18">
    <source>
        <dbReference type="PIRSR" id="PIRSR007828-1"/>
    </source>
</evidence>
<organism evidence="20 21">
    <name type="scientific">Pristionchus fissidentatus</name>
    <dbReference type="NCBI Taxonomy" id="1538716"/>
    <lineage>
        <taxon>Eukaryota</taxon>
        <taxon>Metazoa</taxon>
        <taxon>Ecdysozoa</taxon>
        <taxon>Nematoda</taxon>
        <taxon>Chromadorea</taxon>
        <taxon>Rhabditida</taxon>
        <taxon>Rhabditina</taxon>
        <taxon>Diplogasteromorpha</taxon>
        <taxon>Diplogasteroidea</taxon>
        <taxon>Neodiplogasteridae</taxon>
        <taxon>Pristionchus</taxon>
    </lineage>
</organism>
<accession>A0AAV5VTA3</accession>
<keyword evidence="12" id="KW-0007">Acetylation</keyword>
<feature type="active site" evidence="18">
    <location>
        <position position="444"/>
    </location>
</feature>
<keyword evidence="6" id="KW-0031">Aminopeptidase</keyword>
<dbReference type="InterPro" id="IPR039461">
    <property type="entry name" value="Peptidase_M49"/>
</dbReference>
<evidence type="ECO:0000256" key="7">
    <source>
        <dbReference type="ARBA" id="ARBA00022490"/>
    </source>
</evidence>
<gene>
    <name evidence="20" type="ORF">PFISCL1PPCAC_12890</name>
</gene>
<comment type="subcellular location">
    <subcellularLocation>
        <location evidence="2">Cytoplasm</location>
    </subcellularLocation>
</comment>
<dbReference type="EMBL" id="BTSY01000004">
    <property type="protein sequence ID" value="GMT21593.1"/>
    <property type="molecule type" value="Genomic_DNA"/>
</dbReference>
<dbReference type="GO" id="GO:0006508">
    <property type="term" value="P:proteolysis"/>
    <property type="evidence" value="ECO:0007669"/>
    <property type="project" value="UniProtKB-KW"/>
</dbReference>
<proteinExistence type="inferred from homology"/>
<dbReference type="FunFam" id="3.30.540.30:FF:000001">
    <property type="entry name" value="Dipeptidyl peptidase 3"/>
    <property type="match status" value="1"/>
</dbReference>
<feature type="binding site" evidence="19">
    <location>
        <position position="443"/>
    </location>
    <ligand>
        <name>Zn(2+)</name>
        <dbReference type="ChEBI" id="CHEBI:29105"/>
        <note>catalytic</note>
    </ligand>
</feature>
<evidence type="ECO:0000256" key="11">
    <source>
        <dbReference type="ARBA" id="ARBA00022833"/>
    </source>
</evidence>
<evidence type="ECO:0000256" key="5">
    <source>
        <dbReference type="ARBA" id="ARBA00014713"/>
    </source>
</evidence>
<keyword evidence="21" id="KW-1185">Reference proteome</keyword>
<dbReference type="GO" id="GO:0008239">
    <property type="term" value="F:dipeptidyl-peptidase activity"/>
    <property type="evidence" value="ECO:0007669"/>
    <property type="project" value="UniProtKB-EC"/>
</dbReference>
<dbReference type="EC" id="3.4.14.4" evidence="4"/>
<feature type="non-terminal residue" evidence="20">
    <location>
        <position position="1"/>
    </location>
</feature>
<dbReference type="PANTHER" id="PTHR23422:SF11">
    <property type="entry name" value="DIPEPTIDYL PEPTIDASE 3"/>
    <property type="match status" value="1"/>
</dbReference>
<feature type="binding site" evidence="19">
    <location>
        <position position="501"/>
    </location>
    <ligand>
        <name>Zn(2+)</name>
        <dbReference type="ChEBI" id="CHEBI:29105"/>
        <note>catalytic</note>
    </ligand>
</feature>
<evidence type="ECO:0000256" key="2">
    <source>
        <dbReference type="ARBA" id="ARBA00004496"/>
    </source>
</evidence>
<dbReference type="Gene3D" id="3.30.540.30">
    <property type="match status" value="3"/>
</dbReference>
<sequence>HNEMDGIDATLHHVKNDTPVVQLDCKTAFENLSPNERLYAHYIARASFEGALIDFLQMSPESAGIFVVLHRIFAAESIDKLKEKALSAGFTGEEWQNFLVWSAALYASHGNYKDFGDSKFIPVVAANKLHAFVASSAAASLSPDLLSIYREVESAIYSLTKRTAGLGFNDSGVTTYHSDNVTKDDSDRINRFMKEKNLEAWNTRLFKEVNGGQTTLKIKIASTNNKTGVTEDGEFEGVKVLQEKGDYAPILAKTCVHLSKAAEFAATPNQKAMMNKYVEHFNSGEIKDHKDASRMWIKDVGPIVESYMGFIENYRDPAGVRSEFEGFVAVVNKETSKKFAHLVKEAETIIERLPWGKAYEKDTFLKPDFTALDVLAFGVSGIPCGINIPNYDDIRQNEGFKNVSLSNVISAQPKQKIAFISEEDEKLLFDYNGKAFEVQVGLHELLGHGSGKLFQRNADGSFNFDKEKTVDVLTGGKVTSWYEPGETFAGVFGQLSCAYEECRAEAVGYTLSCAPDILKIFGHEGDFGQLIKYVNWLGSIKKGLLALEMYNADTKKWGQAHSWARYVLMNVVLEAGQGFVTIDETKDSSGADDLSFKLDKTKIDSVGVPAVREFLKKLQAYKSTADVKGATELFYKYGTVGPKALKWREIVIAKRLPRAMYLQANTKLSKDEKTVEMVTYPETAEGMIQSFVERYSSASIDDLCQLWKADQKYFPRAYGKC</sequence>
<keyword evidence="9 19" id="KW-0479">Metal-binding</keyword>
<dbReference type="InterPro" id="IPR005317">
    <property type="entry name" value="Dipeptidyl-peptase3"/>
</dbReference>
<evidence type="ECO:0000256" key="3">
    <source>
        <dbReference type="ARBA" id="ARBA00010200"/>
    </source>
</evidence>
<evidence type="ECO:0000256" key="15">
    <source>
        <dbReference type="ARBA" id="ARBA00032119"/>
    </source>
</evidence>
<evidence type="ECO:0000256" key="14">
    <source>
        <dbReference type="ARBA" id="ARBA00031288"/>
    </source>
</evidence>
<evidence type="ECO:0000256" key="19">
    <source>
        <dbReference type="PIRSR" id="PIRSR007828-2"/>
    </source>
</evidence>
<keyword evidence="7" id="KW-0963">Cytoplasm</keyword>
<evidence type="ECO:0000256" key="1">
    <source>
        <dbReference type="ARBA" id="ARBA00001336"/>
    </source>
</evidence>
<comment type="caution">
    <text evidence="20">The sequence shown here is derived from an EMBL/GenBank/DDBJ whole genome shotgun (WGS) entry which is preliminary data.</text>
</comment>
<dbReference type="FunFam" id="3.30.540.30:FF:000003">
    <property type="entry name" value="Dipeptidyl peptidase 3"/>
    <property type="match status" value="1"/>
</dbReference>
<dbReference type="GO" id="GO:0008270">
    <property type="term" value="F:zinc ion binding"/>
    <property type="evidence" value="ECO:0007669"/>
    <property type="project" value="UniProtKB-ARBA"/>
</dbReference>
<evidence type="ECO:0000256" key="13">
    <source>
        <dbReference type="ARBA" id="ARBA00023049"/>
    </source>
</evidence>
<evidence type="ECO:0000256" key="17">
    <source>
        <dbReference type="ARBA" id="ARBA00080117"/>
    </source>
</evidence>
<protein>
    <recommendedName>
        <fullName evidence="5">Dipeptidyl peptidase 3</fullName>
        <ecNumber evidence="4">3.4.14.4</ecNumber>
    </recommendedName>
    <alternativeName>
        <fullName evidence="14">Dipeptidyl aminopeptidase III</fullName>
    </alternativeName>
    <alternativeName>
        <fullName evidence="16">Dipeptidyl arylamidase III</fullName>
    </alternativeName>
    <alternativeName>
        <fullName evidence="15">Dipeptidyl peptidase III</fullName>
    </alternativeName>
    <alternativeName>
        <fullName evidence="17">Enkephalinase B</fullName>
    </alternativeName>
</protein>
<evidence type="ECO:0000313" key="20">
    <source>
        <dbReference type="EMBL" id="GMT21593.1"/>
    </source>
</evidence>
<evidence type="ECO:0000256" key="12">
    <source>
        <dbReference type="ARBA" id="ARBA00022990"/>
    </source>
</evidence>
<dbReference type="Pfam" id="PF03571">
    <property type="entry name" value="Peptidase_M49"/>
    <property type="match status" value="1"/>
</dbReference>
<comment type="catalytic activity">
    <reaction evidence="1">
        <text>Release of an N-terminal dipeptide from a peptide comprising four or more residues, with broad specificity. Also acts on dipeptidyl 2-naphthylamides.</text>
        <dbReference type="EC" id="3.4.14.4"/>
    </reaction>
</comment>
<evidence type="ECO:0000256" key="10">
    <source>
        <dbReference type="ARBA" id="ARBA00022801"/>
    </source>
</evidence>
<evidence type="ECO:0000256" key="8">
    <source>
        <dbReference type="ARBA" id="ARBA00022670"/>
    </source>
</evidence>
<dbReference type="AlphaFoldDB" id="A0AAV5VTA3"/>
<evidence type="ECO:0000313" key="21">
    <source>
        <dbReference type="Proteomes" id="UP001432322"/>
    </source>
</evidence>
<dbReference type="GO" id="GO:0004177">
    <property type="term" value="F:aminopeptidase activity"/>
    <property type="evidence" value="ECO:0007669"/>
    <property type="project" value="UniProtKB-KW"/>
</dbReference>
<dbReference type="Proteomes" id="UP001432322">
    <property type="component" value="Unassembled WGS sequence"/>
</dbReference>
<evidence type="ECO:0000256" key="4">
    <source>
        <dbReference type="ARBA" id="ARBA00012063"/>
    </source>
</evidence>
<dbReference type="GO" id="GO:0008235">
    <property type="term" value="F:metalloexopeptidase activity"/>
    <property type="evidence" value="ECO:0007669"/>
    <property type="project" value="InterPro"/>
</dbReference>
<name>A0AAV5VTA3_9BILA</name>
<dbReference type="PIRSF" id="PIRSF007828">
    <property type="entry name" value="Dipeptidyl-peptidase_III"/>
    <property type="match status" value="1"/>
</dbReference>
<evidence type="ECO:0000256" key="9">
    <source>
        <dbReference type="ARBA" id="ARBA00022723"/>
    </source>
</evidence>
<reference evidence="20" key="1">
    <citation type="submission" date="2023-10" db="EMBL/GenBank/DDBJ databases">
        <title>Genome assembly of Pristionchus species.</title>
        <authorList>
            <person name="Yoshida K."/>
            <person name="Sommer R.J."/>
        </authorList>
    </citation>
    <scope>NUCLEOTIDE SEQUENCE</scope>
    <source>
        <strain evidence="20">RS5133</strain>
    </source>
</reference>
<keyword evidence="11 19" id="KW-0862">Zinc</keyword>
<comment type="similarity">
    <text evidence="3">Belongs to the peptidase M49 family.</text>
</comment>
<evidence type="ECO:0000256" key="6">
    <source>
        <dbReference type="ARBA" id="ARBA00022438"/>
    </source>
</evidence>
<keyword evidence="10" id="KW-0378">Hydrolase</keyword>
<feature type="binding site" evidence="19">
    <location>
        <position position="448"/>
    </location>
    <ligand>
        <name>Zn(2+)</name>
        <dbReference type="ChEBI" id="CHEBI:29105"/>
        <note>catalytic</note>
    </ligand>
</feature>
<comment type="cofactor">
    <cofactor evidence="19">
        <name>Zn(2+)</name>
        <dbReference type="ChEBI" id="CHEBI:29105"/>
    </cofactor>
    <text evidence="19">Binds 1 zinc ion per subunit.</text>
</comment>
<dbReference type="GO" id="GO:0005737">
    <property type="term" value="C:cytoplasm"/>
    <property type="evidence" value="ECO:0007669"/>
    <property type="project" value="UniProtKB-SubCell"/>
</dbReference>